<evidence type="ECO:0000256" key="1">
    <source>
        <dbReference type="ARBA" id="ARBA00004651"/>
    </source>
</evidence>
<dbReference type="RefSeq" id="WP_169452937.1">
    <property type="nucleotide sequence ID" value="NZ_CP051774.1"/>
</dbReference>
<feature type="transmembrane region" description="Helical" evidence="6">
    <location>
        <begin position="323"/>
        <end position="346"/>
    </location>
</feature>
<keyword evidence="3 6" id="KW-0812">Transmembrane</keyword>
<keyword evidence="5 6" id="KW-0472">Membrane</keyword>
<dbReference type="PANTHER" id="PTHR30250">
    <property type="entry name" value="PST FAMILY PREDICTED COLANIC ACID TRANSPORTER"/>
    <property type="match status" value="1"/>
</dbReference>
<feature type="transmembrane region" description="Helical" evidence="6">
    <location>
        <begin position="394"/>
        <end position="412"/>
    </location>
</feature>
<evidence type="ECO:0000256" key="2">
    <source>
        <dbReference type="ARBA" id="ARBA00022475"/>
    </source>
</evidence>
<evidence type="ECO:0000256" key="3">
    <source>
        <dbReference type="ARBA" id="ARBA00022692"/>
    </source>
</evidence>
<feature type="transmembrane region" description="Helical" evidence="6">
    <location>
        <begin position="199"/>
        <end position="220"/>
    </location>
</feature>
<dbReference type="AlphaFoldDB" id="A0A858RCF8"/>
<protein>
    <submittedName>
        <fullName evidence="7">Lipopolysaccharide biosynthesis protein</fullName>
    </submittedName>
</protein>
<accession>A0A858RCF8</accession>
<sequence length="462" mass="49197">MQATVSTDPSHAARRDRSIKLAVVTSFVSKAGTALFQLLSIPVAIRVLGREEFGLYTTVNFTLATVALLQVGIGPALAHGLSGAKARGNEGESRRLASTAFFMMLGMALIAGILLSAVLLSVPLPSLFGSEFAMKEGVLRPALWTGLGLFLLLFVLNLTDRVREGLLEASSNNLWGACGNVIAAIAVGVGVFFVPQVWFLVLAVHGSMVLAKLFNTISLWKKHPDTRPAWTCFQWPVAKHLFTDGLAFSACTLVAGIVEYNIAGWLVGRSGGPSATAMYGVFVSLTIMQLGFVMMLSTPTWPAVAEALARADVPWAKRAARRLYLYGSGFALCSAAGLILLGPWAFSIWLGKEFADTPRTLLACYGAYFVAHVWRHLNHALMIGTGQVGRLARVQFVESALVAIVAVLALKWGGIGTMLLSMASVMVAVTGCSLPRLVAHGLRLQREPAPDLAEPAKAGYGG</sequence>
<dbReference type="PANTHER" id="PTHR30250:SF26">
    <property type="entry name" value="PSMA PROTEIN"/>
    <property type="match status" value="1"/>
</dbReference>
<dbReference type="GO" id="GO:0005886">
    <property type="term" value="C:plasma membrane"/>
    <property type="evidence" value="ECO:0007669"/>
    <property type="project" value="UniProtKB-SubCell"/>
</dbReference>
<evidence type="ECO:0000256" key="4">
    <source>
        <dbReference type="ARBA" id="ARBA00022989"/>
    </source>
</evidence>
<feature type="transmembrane region" description="Helical" evidence="6">
    <location>
        <begin position="21"/>
        <end position="41"/>
    </location>
</feature>
<name>A0A858RCF8_9BACT</name>
<reference evidence="7 8" key="1">
    <citation type="submission" date="2020-04" db="EMBL/GenBank/DDBJ databases">
        <title>Luteolibacter sp. G-1-1-1 isolated from soil.</title>
        <authorList>
            <person name="Dahal R.H."/>
        </authorList>
    </citation>
    <scope>NUCLEOTIDE SEQUENCE [LARGE SCALE GENOMIC DNA]</scope>
    <source>
        <strain evidence="7 8">G-1-1-1</strain>
    </source>
</reference>
<evidence type="ECO:0000256" key="5">
    <source>
        <dbReference type="ARBA" id="ARBA00023136"/>
    </source>
</evidence>
<keyword evidence="8" id="KW-1185">Reference proteome</keyword>
<evidence type="ECO:0000313" key="7">
    <source>
        <dbReference type="EMBL" id="QJE94716.1"/>
    </source>
</evidence>
<dbReference type="KEGG" id="luo:HHL09_02615"/>
<keyword evidence="2" id="KW-1003">Cell membrane</keyword>
<dbReference type="InterPro" id="IPR050833">
    <property type="entry name" value="Poly_Biosynth_Transport"/>
</dbReference>
<proteinExistence type="predicted"/>
<organism evidence="7 8">
    <name type="scientific">Luteolibacter luteus</name>
    <dbReference type="NCBI Taxonomy" id="2728835"/>
    <lineage>
        <taxon>Bacteria</taxon>
        <taxon>Pseudomonadati</taxon>
        <taxon>Verrucomicrobiota</taxon>
        <taxon>Verrucomicrobiia</taxon>
        <taxon>Verrucomicrobiales</taxon>
        <taxon>Verrucomicrobiaceae</taxon>
        <taxon>Luteolibacter</taxon>
    </lineage>
</organism>
<comment type="subcellular location">
    <subcellularLocation>
        <location evidence="1">Cell membrane</location>
        <topology evidence="1">Multi-pass membrane protein</topology>
    </subcellularLocation>
</comment>
<evidence type="ECO:0000313" key="8">
    <source>
        <dbReference type="Proteomes" id="UP000501812"/>
    </source>
</evidence>
<dbReference type="Proteomes" id="UP000501812">
    <property type="component" value="Chromosome"/>
</dbReference>
<feature type="transmembrane region" description="Helical" evidence="6">
    <location>
        <begin position="241"/>
        <end position="258"/>
    </location>
</feature>
<feature type="transmembrane region" description="Helical" evidence="6">
    <location>
        <begin position="53"/>
        <end position="78"/>
    </location>
</feature>
<dbReference type="EMBL" id="CP051774">
    <property type="protein sequence ID" value="QJE94716.1"/>
    <property type="molecule type" value="Genomic_DNA"/>
</dbReference>
<feature type="transmembrane region" description="Helical" evidence="6">
    <location>
        <begin position="358"/>
        <end position="374"/>
    </location>
</feature>
<feature type="transmembrane region" description="Helical" evidence="6">
    <location>
        <begin position="142"/>
        <end position="162"/>
    </location>
</feature>
<feature type="transmembrane region" description="Helical" evidence="6">
    <location>
        <begin position="174"/>
        <end position="193"/>
    </location>
</feature>
<keyword evidence="4 6" id="KW-1133">Transmembrane helix</keyword>
<feature type="transmembrane region" description="Helical" evidence="6">
    <location>
        <begin position="278"/>
        <end position="302"/>
    </location>
</feature>
<gene>
    <name evidence="7" type="ORF">HHL09_02615</name>
</gene>
<dbReference type="InterPro" id="IPR002797">
    <property type="entry name" value="Polysacc_synth"/>
</dbReference>
<dbReference type="Pfam" id="PF01943">
    <property type="entry name" value="Polysacc_synt"/>
    <property type="match status" value="1"/>
</dbReference>
<evidence type="ECO:0000256" key="6">
    <source>
        <dbReference type="SAM" id="Phobius"/>
    </source>
</evidence>
<feature type="transmembrane region" description="Helical" evidence="6">
    <location>
        <begin position="99"/>
        <end position="122"/>
    </location>
</feature>